<dbReference type="PANTHER" id="PTHR34582">
    <property type="entry name" value="UPF0702 TRANSMEMBRANE PROTEIN YCAP"/>
    <property type="match status" value="1"/>
</dbReference>
<keyword evidence="6 7" id="KW-0472">Membrane</keyword>
<keyword evidence="3" id="KW-1003">Cell membrane</keyword>
<dbReference type="EMBL" id="VNJI01000042">
    <property type="protein sequence ID" value="TVY07143.1"/>
    <property type="molecule type" value="Genomic_DNA"/>
</dbReference>
<evidence type="ECO:0000256" key="5">
    <source>
        <dbReference type="ARBA" id="ARBA00022989"/>
    </source>
</evidence>
<dbReference type="PANTHER" id="PTHR34582:SF7">
    <property type="entry name" value="UPF0702 TRANSMEMBRANE PROTEIN YDFS"/>
    <property type="match status" value="1"/>
</dbReference>
<name>A0A559K4Y5_9BACL</name>
<dbReference type="InterPro" id="IPR007353">
    <property type="entry name" value="DUF421"/>
</dbReference>
<gene>
    <name evidence="9" type="ORF">FPZ49_25510</name>
</gene>
<evidence type="ECO:0000256" key="2">
    <source>
        <dbReference type="ARBA" id="ARBA00006448"/>
    </source>
</evidence>
<feature type="transmembrane region" description="Helical" evidence="7">
    <location>
        <begin position="6"/>
        <end position="24"/>
    </location>
</feature>
<keyword evidence="10" id="KW-1185">Reference proteome</keyword>
<keyword evidence="4 7" id="KW-0812">Transmembrane</keyword>
<dbReference type="RefSeq" id="WP_144852439.1">
    <property type="nucleotide sequence ID" value="NZ_VNJI01000042.1"/>
</dbReference>
<dbReference type="Proteomes" id="UP000317036">
    <property type="component" value="Unassembled WGS sequence"/>
</dbReference>
<dbReference type="AlphaFoldDB" id="A0A559K4Y5"/>
<sequence length="239" mass="27000">MRNIEWWWTAVSAIGAYLYLHLICRILGRKVLSQFNFFDFASAITIGALTTEVAIPTNEWKRAAVALGIFTALTLTLDYFIQKSPGLRSFVNSKPKMVIYKGQIDSQQLRKARLTLDELLTILRQKNVFHPGDVYCAILETDGQLSVLPKSDKMPLTLGDLNRKPPEKGMMNDVIKDGNIITENLRHAGYDDKWLQKKLREQGIQSIEEVFYAGVDGQGALYVSTRDRAGIESGNIYIQ</sequence>
<protein>
    <submittedName>
        <fullName evidence="9">DUF421 domain-containing protein</fullName>
    </submittedName>
</protein>
<organism evidence="9 10">
    <name type="scientific">Paenibacillus cremeus</name>
    <dbReference type="NCBI Taxonomy" id="2163881"/>
    <lineage>
        <taxon>Bacteria</taxon>
        <taxon>Bacillati</taxon>
        <taxon>Bacillota</taxon>
        <taxon>Bacilli</taxon>
        <taxon>Bacillales</taxon>
        <taxon>Paenibacillaceae</taxon>
        <taxon>Paenibacillus</taxon>
    </lineage>
</organism>
<accession>A0A559K4Y5</accession>
<evidence type="ECO:0000313" key="9">
    <source>
        <dbReference type="EMBL" id="TVY07143.1"/>
    </source>
</evidence>
<evidence type="ECO:0000256" key="1">
    <source>
        <dbReference type="ARBA" id="ARBA00004651"/>
    </source>
</evidence>
<evidence type="ECO:0000256" key="3">
    <source>
        <dbReference type="ARBA" id="ARBA00022475"/>
    </source>
</evidence>
<evidence type="ECO:0000256" key="6">
    <source>
        <dbReference type="ARBA" id="ARBA00023136"/>
    </source>
</evidence>
<reference evidence="9 10" key="1">
    <citation type="submission" date="2019-07" db="EMBL/GenBank/DDBJ databases">
        <authorList>
            <person name="Kim J."/>
        </authorList>
    </citation>
    <scope>NUCLEOTIDE SEQUENCE [LARGE SCALE GENOMIC DNA]</scope>
    <source>
        <strain evidence="9 10">JC52</strain>
    </source>
</reference>
<dbReference type="Gene3D" id="3.30.240.20">
    <property type="entry name" value="bsu07140 like domains"/>
    <property type="match status" value="2"/>
</dbReference>
<dbReference type="Pfam" id="PF04239">
    <property type="entry name" value="DUF421"/>
    <property type="match status" value="1"/>
</dbReference>
<evidence type="ECO:0000256" key="7">
    <source>
        <dbReference type="SAM" id="Phobius"/>
    </source>
</evidence>
<comment type="similarity">
    <text evidence="2">Belongs to the UPF0702 family.</text>
</comment>
<evidence type="ECO:0000313" key="10">
    <source>
        <dbReference type="Proteomes" id="UP000317036"/>
    </source>
</evidence>
<evidence type="ECO:0000259" key="8">
    <source>
        <dbReference type="Pfam" id="PF04239"/>
    </source>
</evidence>
<proteinExistence type="inferred from homology"/>
<feature type="domain" description="YetF C-terminal" evidence="8">
    <location>
        <begin position="83"/>
        <end position="215"/>
    </location>
</feature>
<comment type="subcellular location">
    <subcellularLocation>
        <location evidence="1">Cell membrane</location>
        <topology evidence="1">Multi-pass membrane protein</topology>
    </subcellularLocation>
</comment>
<dbReference type="InterPro" id="IPR023090">
    <property type="entry name" value="UPF0702_alpha/beta_dom_sf"/>
</dbReference>
<evidence type="ECO:0000256" key="4">
    <source>
        <dbReference type="ARBA" id="ARBA00022692"/>
    </source>
</evidence>
<comment type="caution">
    <text evidence="9">The sequence shown here is derived from an EMBL/GenBank/DDBJ whole genome shotgun (WGS) entry which is preliminary data.</text>
</comment>
<keyword evidence="5 7" id="KW-1133">Transmembrane helix</keyword>
<dbReference type="OrthoDB" id="9778331at2"/>
<dbReference type="GO" id="GO:0005886">
    <property type="term" value="C:plasma membrane"/>
    <property type="evidence" value="ECO:0007669"/>
    <property type="project" value="UniProtKB-SubCell"/>
</dbReference>